<comment type="caution">
    <text evidence="13">The sequence shown here is derived from an EMBL/GenBank/DDBJ whole genome shotgun (WGS) entry which is preliminary data.</text>
</comment>
<feature type="region of interest" description="Disordered" evidence="11">
    <location>
        <begin position="680"/>
        <end position="766"/>
    </location>
</feature>
<dbReference type="PROSITE" id="PS00107">
    <property type="entry name" value="PROTEIN_KINASE_ATP"/>
    <property type="match status" value="1"/>
</dbReference>
<evidence type="ECO:0000259" key="12">
    <source>
        <dbReference type="PROSITE" id="PS50011"/>
    </source>
</evidence>
<dbReference type="GO" id="GO:0005634">
    <property type="term" value="C:nucleus"/>
    <property type="evidence" value="ECO:0007669"/>
    <property type="project" value="TreeGrafter"/>
</dbReference>
<evidence type="ECO:0000256" key="7">
    <source>
        <dbReference type="ARBA" id="ARBA00022840"/>
    </source>
</evidence>
<dbReference type="EC" id="2.7.11.22" evidence="2"/>
<dbReference type="EMBL" id="JAFHLR010000032">
    <property type="protein sequence ID" value="KAG5470325.1"/>
    <property type="molecule type" value="Genomic_DNA"/>
</dbReference>
<evidence type="ECO:0000256" key="3">
    <source>
        <dbReference type="ARBA" id="ARBA00022527"/>
    </source>
</evidence>
<dbReference type="InterPro" id="IPR017441">
    <property type="entry name" value="Protein_kinase_ATP_BS"/>
</dbReference>
<dbReference type="InterPro" id="IPR050108">
    <property type="entry name" value="CDK"/>
</dbReference>
<keyword evidence="6" id="KW-0418">Kinase</keyword>
<feature type="region of interest" description="Disordered" evidence="11">
    <location>
        <begin position="475"/>
        <end position="494"/>
    </location>
</feature>
<feature type="region of interest" description="Disordered" evidence="11">
    <location>
        <begin position="1050"/>
        <end position="1115"/>
    </location>
</feature>
<dbReference type="SUPFAM" id="SSF56112">
    <property type="entry name" value="Protein kinase-like (PK-like)"/>
    <property type="match status" value="1"/>
</dbReference>
<dbReference type="InterPro" id="IPR000719">
    <property type="entry name" value="Prot_kinase_dom"/>
</dbReference>
<evidence type="ECO:0000256" key="9">
    <source>
        <dbReference type="ARBA" id="ARBA00048367"/>
    </source>
</evidence>
<reference evidence="14" key="2">
    <citation type="journal article" date="2021" name="Sci. Data">
        <title>Chromosome-scale genome sequencing, assembly and annotation of six genomes from subfamily Leishmaniinae.</title>
        <authorList>
            <person name="Almutairi H."/>
            <person name="Urbaniak M.D."/>
            <person name="Bates M.D."/>
            <person name="Jariyapan N."/>
            <person name="Kwakye-Nuako G."/>
            <person name="Thomaz Soccol V."/>
            <person name="Al-Salem W.S."/>
            <person name="Dillon R.J."/>
            <person name="Bates P.A."/>
            <person name="Gatherer D."/>
        </authorList>
    </citation>
    <scope>NUCLEOTIDE SEQUENCE [LARGE SCALE GENOMIC DNA]</scope>
</reference>
<dbReference type="PANTHER" id="PTHR24056:SF400">
    <property type="entry name" value="KINASE, PUTATIVE-RELATED"/>
    <property type="match status" value="1"/>
</dbReference>
<reference evidence="14" key="1">
    <citation type="journal article" date="2021" name="Microbiol. Resour. Announc.">
        <title>LGAAP: Leishmaniinae Genome Assembly and Annotation Pipeline.</title>
        <authorList>
            <person name="Almutairi H."/>
            <person name="Urbaniak M.D."/>
            <person name="Bates M.D."/>
            <person name="Jariyapan N."/>
            <person name="Kwakye-Nuako G."/>
            <person name="Thomaz-Soccol V."/>
            <person name="Al-Salem W.S."/>
            <person name="Dillon R.J."/>
            <person name="Bates P.A."/>
            <person name="Gatherer D."/>
        </authorList>
    </citation>
    <scope>NUCLEOTIDE SEQUENCE [LARGE SCALE GENOMIC DNA]</scope>
</reference>
<feature type="region of interest" description="Disordered" evidence="11">
    <location>
        <begin position="511"/>
        <end position="609"/>
    </location>
</feature>
<dbReference type="AlphaFoldDB" id="A0A836GR75"/>
<keyword evidence="14" id="KW-1185">Reference proteome</keyword>
<evidence type="ECO:0000313" key="14">
    <source>
        <dbReference type="Proteomes" id="UP000674143"/>
    </source>
</evidence>
<evidence type="ECO:0000256" key="8">
    <source>
        <dbReference type="ARBA" id="ARBA00047811"/>
    </source>
</evidence>
<dbReference type="RefSeq" id="XP_067060591.1">
    <property type="nucleotide sequence ID" value="XM_067205039.1"/>
</dbReference>
<evidence type="ECO:0000313" key="13">
    <source>
        <dbReference type="EMBL" id="KAG5470325.1"/>
    </source>
</evidence>
<dbReference type="KEGG" id="loi:92358973"/>
<feature type="compositionally biased region" description="Polar residues" evidence="11">
    <location>
        <begin position="1101"/>
        <end position="1115"/>
    </location>
</feature>
<feature type="region of interest" description="Disordered" evidence="11">
    <location>
        <begin position="436"/>
        <end position="457"/>
    </location>
</feature>
<dbReference type="Proteomes" id="UP000674143">
    <property type="component" value="Unassembled WGS sequence"/>
</dbReference>
<evidence type="ECO:0000256" key="1">
    <source>
        <dbReference type="ARBA" id="ARBA00006485"/>
    </source>
</evidence>
<dbReference type="InterPro" id="IPR008271">
    <property type="entry name" value="Ser/Thr_kinase_AS"/>
</dbReference>
<organism evidence="13 14">
    <name type="scientific">Leishmania orientalis</name>
    <dbReference type="NCBI Taxonomy" id="2249476"/>
    <lineage>
        <taxon>Eukaryota</taxon>
        <taxon>Discoba</taxon>
        <taxon>Euglenozoa</taxon>
        <taxon>Kinetoplastea</taxon>
        <taxon>Metakinetoplastina</taxon>
        <taxon>Trypanosomatida</taxon>
        <taxon>Trypanosomatidae</taxon>
        <taxon>Leishmaniinae</taxon>
        <taxon>Leishmania</taxon>
    </lineage>
</organism>
<feature type="region of interest" description="Disordered" evidence="11">
    <location>
        <begin position="325"/>
        <end position="371"/>
    </location>
</feature>
<feature type="compositionally biased region" description="Low complexity" evidence="11">
    <location>
        <begin position="715"/>
        <end position="729"/>
    </location>
</feature>
<dbReference type="GO" id="GO:0004693">
    <property type="term" value="F:cyclin-dependent protein serine/threonine kinase activity"/>
    <property type="evidence" value="ECO:0007669"/>
    <property type="project" value="UniProtKB-EC"/>
</dbReference>
<gene>
    <name evidence="13" type="ORF">LSCM4_03020</name>
</gene>
<dbReference type="Gene3D" id="1.10.510.10">
    <property type="entry name" value="Transferase(Phosphotransferase) domain 1"/>
    <property type="match status" value="1"/>
</dbReference>
<keyword evidence="3" id="KW-0723">Serine/threonine-protein kinase</keyword>
<dbReference type="PANTHER" id="PTHR24056">
    <property type="entry name" value="CELL DIVISION PROTEIN KINASE"/>
    <property type="match status" value="1"/>
</dbReference>
<sequence>MEAYETLGILGEGTYGVVVKARSRITGKLVAIKRFKQTEQDEHVRKTSTREVRMLQLLRHPNVIRLEDVFRREGKLYLVFEFVSNTILQLLENTARGLSRRELRRYTYQLLRGIEFCHRNNVIHRDVKPENVLIDESGLLKLCDFGFARQMSAKGKYTDYVATRWYRAPELLVGDVAYGKPVDVWALGCMFAELSDGQPLFPGESDLDQLCLILQTCGPVPARMVLIFEHNPLYNGISFPHTGIVYTLKERYHRESDDWLQFLNSCLQPDPAQRLTCTELMELPYFTRDGFRDRYEAELRAATGLPQLRSTAMTSMPLTWRRAPDQAASVGGDLKTDTVKSPNKRLSREAVSPKLQGHKAPATNNKSPSDAHLTKVTHEAVRHDAHITKGKPVLAPTPMLPRSPTPVPEHSVQLPMILNSNPERAVVVALTDDLHQMPASSSPATSSPMRAPPTKGAEGLATADVLDYPGRAVSPFQTSLISDPPATRDQRKGNSNIVEVELHRRSSVISGNGTACAVPTGGDRNEPAKGIGDHPVASATLPPSGVHAGNSSDGPGDESETANASSLLTSHGAADSDARLVPSTAAPGRDGGEAAVPARRASKPMPPSTPVATAISAFSSPFLGITHFSLAECLRELSAPSLQLSRQLEQEQRATVAEQSQSHTPPSTEASILSFRVRTHNPLAPPSSENDGGCRSKSDIETPAPSVAKARRGLSNSSASTAASAAHAAGEVKRRKVSRQKRDASRAQDQAVEPVGGGAAHRPVLGHATGEDAYRTGITPVGNPSRPGASLSLSYLLGQQQQQQLPVPEPSGTHTVGQHMRSVGSGPIRPDSTHHRSVDARGSVLRKERRSKPLASSTYAPQGSAQRHRQQLQPRVDGALQPDGGASRRTTATLLALSALRNVSGLPPTKSTGEAGKYTHSHHTRSHANSNGSETMSSVGGGDGSGTNTSTTGRARRSLGMSALRSNSRDSDEVEATRRALKKNLIVTHGRSSNGAAGDVSCTDKSLPSYYQVTSGINGALYRPFTKTAKVDGEAGEVQQRQTLRKLKKKVADSGGSGIANLISSNSPSTSVTTGRPLQHQQQHQQQLAKEEGGNGDGTAHQFNAATAAFSYTNN</sequence>
<keyword evidence="4" id="KW-0808">Transferase</keyword>
<evidence type="ECO:0000256" key="6">
    <source>
        <dbReference type="ARBA" id="ARBA00022777"/>
    </source>
</evidence>
<dbReference type="FunFam" id="3.30.200.20:FF:000049">
    <property type="entry name" value="cyclin-dependent kinase-like 1 isoform X1"/>
    <property type="match status" value="1"/>
</dbReference>
<feature type="region of interest" description="Disordered" evidence="11">
    <location>
        <begin position="798"/>
        <end position="887"/>
    </location>
</feature>
<dbReference type="InterPro" id="IPR011009">
    <property type="entry name" value="Kinase-like_dom_sf"/>
</dbReference>
<dbReference type="PROSITE" id="PS50011">
    <property type="entry name" value="PROTEIN_KINASE_DOM"/>
    <property type="match status" value="1"/>
</dbReference>
<evidence type="ECO:0000256" key="11">
    <source>
        <dbReference type="SAM" id="MobiDB-lite"/>
    </source>
</evidence>
<keyword evidence="7 10" id="KW-0067">ATP-binding</keyword>
<evidence type="ECO:0000256" key="4">
    <source>
        <dbReference type="ARBA" id="ARBA00022679"/>
    </source>
</evidence>
<dbReference type="Pfam" id="PF00069">
    <property type="entry name" value="Pkinase"/>
    <property type="match status" value="1"/>
</dbReference>
<feature type="compositionally biased region" description="Basic and acidic residues" evidence="11">
    <location>
        <begin position="967"/>
        <end position="976"/>
    </location>
</feature>
<comment type="similarity">
    <text evidence="1">Belongs to the protein kinase superfamily. CMGC Ser/Thr protein kinase family. CDC2/CDKX subfamily.</text>
</comment>
<evidence type="ECO:0000256" key="10">
    <source>
        <dbReference type="PROSITE-ProRule" id="PRU10141"/>
    </source>
</evidence>
<feature type="compositionally biased region" description="Polar residues" evidence="11">
    <location>
        <begin position="854"/>
        <end position="865"/>
    </location>
</feature>
<comment type="catalytic activity">
    <reaction evidence="9">
        <text>L-seryl-[protein] + ATP = O-phospho-L-seryl-[protein] + ADP + H(+)</text>
        <dbReference type="Rhea" id="RHEA:17989"/>
        <dbReference type="Rhea" id="RHEA-COMP:9863"/>
        <dbReference type="Rhea" id="RHEA-COMP:11604"/>
        <dbReference type="ChEBI" id="CHEBI:15378"/>
        <dbReference type="ChEBI" id="CHEBI:29999"/>
        <dbReference type="ChEBI" id="CHEBI:30616"/>
        <dbReference type="ChEBI" id="CHEBI:83421"/>
        <dbReference type="ChEBI" id="CHEBI:456216"/>
        <dbReference type="EC" id="2.7.11.22"/>
    </reaction>
</comment>
<feature type="compositionally biased region" description="Polar residues" evidence="11">
    <location>
        <begin position="1062"/>
        <end position="1076"/>
    </location>
</feature>
<dbReference type="SMR" id="A0A836GR75"/>
<feature type="region of interest" description="Disordered" evidence="11">
    <location>
        <begin position="903"/>
        <end position="976"/>
    </location>
</feature>
<evidence type="ECO:0000256" key="2">
    <source>
        <dbReference type="ARBA" id="ARBA00012425"/>
    </source>
</evidence>
<feature type="binding site" evidence="10">
    <location>
        <position position="33"/>
    </location>
    <ligand>
        <name>ATP</name>
        <dbReference type="ChEBI" id="CHEBI:30616"/>
    </ligand>
</feature>
<dbReference type="SMART" id="SM00220">
    <property type="entry name" value="S_TKc"/>
    <property type="match status" value="1"/>
</dbReference>
<feature type="domain" description="Protein kinase" evidence="12">
    <location>
        <begin position="4"/>
        <end position="286"/>
    </location>
</feature>
<dbReference type="CDD" id="cd07833">
    <property type="entry name" value="STKc_CDKL"/>
    <property type="match status" value="1"/>
</dbReference>
<keyword evidence="5 10" id="KW-0547">Nucleotide-binding</keyword>
<dbReference type="Gene3D" id="3.30.200.20">
    <property type="entry name" value="Phosphorylase Kinase, domain 1"/>
    <property type="match status" value="1"/>
</dbReference>
<dbReference type="GeneID" id="92358973"/>
<comment type="catalytic activity">
    <reaction evidence="8">
        <text>L-threonyl-[protein] + ATP = O-phospho-L-threonyl-[protein] + ADP + H(+)</text>
        <dbReference type="Rhea" id="RHEA:46608"/>
        <dbReference type="Rhea" id="RHEA-COMP:11060"/>
        <dbReference type="Rhea" id="RHEA-COMP:11605"/>
        <dbReference type="ChEBI" id="CHEBI:15378"/>
        <dbReference type="ChEBI" id="CHEBI:30013"/>
        <dbReference type="ChEBI" id="CHEBI:30616"/>
        <dbReference type="ChEBI" id="CHEBI:61977"/>
        <dbReference type="ChEBI" id="CHEBI:456216"/>
        <dbReference type="EC" id="2.7.11.22"/>
    </reaction>
</comment>
<evidence type="ECO:0000256" key="5">
    <source>
        <dbReference type="ARBA" id="ARBA00022741"/>
    </source>
</evidence>
<feature type="compositionally biased region" description="Low complexity" evidence="11">
    <location>
        <begin position="437"/>
        <end position="454"/>
    </location>
</feature>
<proteinExistence type="inferred from homology"/>
<protein>
    <recommendedName>
        <fullName evidence="2">cyclin-dependent kinase</fullName>
        <ecNumber evidence="2">2.7.11.22</ecNumber>
    </recommendedName>
</protein>
<dbReference type="FunFam" id="1.10.510.10:FF:000624">
    <property type="entry name" value="Mitogen-activated protein kinase"/>
    <property type="match status" value="1"/>
</dbReference>
<name>A0A836GR75_9TRYP</name>
<dbReference type="GO" id="GO:0005524">
    <property type="term" value="F:ATP binding"/>
    <property type="evidence" value="ECO:0007669"/>
    <property type="project" value="UniProtKB-UniRule"/>
</dbReference>
<dbReference type="PROSITE" id="PS00108">
    <property type="entry name" value="PROTEIN_KINASE_ST"/>
    <property type="match status" value="1"/>
</dbReference>
<accession>A0A836GR75</accession>